<dbReference type="Pfam" id="PF26301">
    <property type="entry name" value="spore_CmpA"/>
    <property type="match status" value="1"/>
</dbReference>
<gene>
    <name evidence="1" type="ORF">SAMN05421737_11130</name>
</gene>
<dbReference type="NCBIfam" id="NF033225">
    <property type="entry name" value="spore_CmpA"/>
    <property type="match status" value="1"/>
</dbReference>
<accession>A0A1G6MYS5</accession>
<evidence type="ECO:0000313" key="2">
    <source>
        <dbReference type="Proteomes" id="UP000242662"/>
    </source>
</evidence>
<dbReference type="RefSeq" id="WP_090776433.1">
    <property type="nucleotide sequence ID" value="NZ_FMYM01000011.1"/>
</dbReference>
<dbReference type="OrthoDB" id="2691694at2"/>
<keyword evidence="2" id="KW-1185">Reference proteome</keyword>
<sequence length="46" mass="5657">MPNWLKKQLRKAFAEKNRHQLIVLNQCWFYYHTTNEEPHPGACHYD</sequence>
<name>A0A1G6MYS5_9BACI</name>
<reference evidence="2" key="1">
    <citation type="submission" date="2016-09" db="EMBL/GenBank/DDBJ databases">
        <authorList>
            <person name="Varghese N."/>
            <person name="Submissions S."/>
        </authorList>
    </citation>
    <scope>NUCLEOTIDE SEQUENCE [LARGE SCALE GENOMIC DNA]</scope>
    <source>
        <strain evidence="2">25nlg</strain>
    </source>
</reference>
<dbReference type="AlphaFoldDB" id="A0A1G6MYS5"/>
<proteinExistence type="predicted"/>
<evidence type="ECO:0000313" key="1">
    <source>
        <dbReference type="EMBL" id="SDC60136.1"/>
    </source>
</evidence>
<dbReference type="EMBL" id="FMYM01000011">
    <property type="protein sequence ID" value="SDC60136.1"/>
    <property type="molecule type" value="Genomic_DNA"/>
</dbReference>
<organism evidence="1 2">
    <name type="scientific">Shouchella lonarensis</name>
    <dbReference type="NCBI Taxonomy" id="1464122"/>
    <lineage>
        <taxon>Bacteria</taxon>
        <taxon>Bacillati</taxon>
        <taxon>Bacillota</taxon>
        <taxon>Bacilli</taxon>
        <taxon>Bacillales</taxon>
        <taxon>Bacillaceae</taxon>
        <taxon>Shouchella</taxon>
    </lineage>
</organism>
<evidence type="ECO:0008006" key="3">
    <source>
        <dbReference type="Google" id="ProtNLM"/>
    </source>
</evidence>
<dbReference type="InterPro" id="IPR047764">
    <property type="entry name" value="CmpA"/>
</dbReference>
<protein>
    <recommendedName>
        <fullName evidence="3">Cortex morphogenetic protein CmpA</fullName>
    </recommendedName>
</protein>
<dbReference type="Proteomes" id="UP000242662">
    <property type="component" value="Unassembled WGS sequence"/>
</dbReference>